<dbReference type="Proteomes" id="UP001215151">
    <property type="component" value="Unassembled WGS sequence"/>
</dbReference>
<proteinExistence type="predicted"/>
<dbReference type="EMBL" id="JAPEVG010000031">
    <property type="protein sequence ID" value="KAJ8494812.1"/>
    <property type="molecule type" value="Genomic_DNA"/>
</dbReference>
<comment type="caution">
    <text evidence="1">The sequence shown here is derived from an EMBL/GenBank/DDBJ whole genome shotgun (WGS) entry which is preliminary data.</text>
</comment>
<sequence length="754" mass="84547">MAPFKYERIDKAEAALLIVDHQEGLYMLAHDYSPVQFKNNLLAHAALAKIFNLPVVLTSSSETGPNGPLPKEVLDMHPNAPLIKRQGEVDAWDNADFRAAVGGDGEKADHPCWDHHRRLHGVPRALARRSGLYRDANDRMRAAGVHVLSMFAVACELMRDWRSTPGAKEMMPFFDTYLPQYGFLARAHDAAIANGTPSVYAPTAQVCPPDDDIFLMIFDVLNDQRDVSAMMRTCWSVYHLGVRRLLSMGAEIINNNQLISFCHFMRRNIYNANRLSMLRLAIPLSSPMDGCEDSGSEDSASDEGYEPLHGIPLLVHILPSLIGIRTLQINFCEGLLQCDDRLVDAFAALPSIHDLRIISFGLLSYDLLESIRSDIVHLCIECSGDEHGYFVPLDSMLPDPLDLLSRHNDTLKDLCLSYVDLAADTVRPGPSTSVYPHVRRLVLGAARFRELEILVNAFPNLRELDVTLCNILEFDPDCPRAENRTVRCWDALEHVCGDVYNIYRIGLTCPVARLDIVLDRPGEEREDLYEVLTDVQWSSSLKRIVFRLGFYMLIAGRELGDDYSVSASDILDLLPPNAAGSSLTHLGLDLNADVVVGDPIYYQRAVVSLLSRTRVKFFKFRIHVCNVEKEDAYDHTVSLGPDRTQVLRKFRAPFLAFWASRIADAAPTVQFICFEVMQRKMSLEVLRNPGGGERSLVVLSEEASRELVENEEMEWHKTVCPVTLAMWLRVAAVHEDGSDSDAMSVTSDSSQWSD</sequence>
<dbReference type="PANTHER" id="PTHR43559">
    <property type="entry name" value="HYDROLASE YCAC-RELATED"/>
    <property type="match status" value="1"/>
</dbReference>
<dbReference type="InterPro" id="IPR053152">
    <property type="entry name" value="Hydrolase_YcaC-like"/>
</dbReference>
<gene>
    <name evidence="1" type="ORF">ONZ51_g2080</name>
</gene>
<keyword evidence="2" id="KW-1185">Reference proteome</keyword>
<name>A0AAD7U0B6_9APHY</name>
<dbReference type="SUPFAM" id="SSF52499">
    <property type="entry name" value="Isochorismatase-like hydrolases"/>
    <property type="match status" value="1"/>
</dbReference>
<dbReference type="Gene3D" id="3.40.50.850">
    <property type="entry name" value="Isochorismatase-like"/>
    <property type="match status" value="2"/>
</dbReference>
<accession>A0AAD7U0B6</accession>
<dbReference type="Gene3D" id="3.80.10.10">
    <property type="entry name" value="Ribonuclease Inhibitor"/>
    <property type="match status" value="1"/>
</dbReference>
<dbReference type="AlphaFoldDB" id="A0AAD7U0B6"/>
<evidence type="ECO:0000313" key="1">
    <source>
        <dbReference type="EMBL" id="KAJ8494812.1"/>
    </source>
</evidence>
<reference evidence="1" key="1">
    <citation type="submission" date="2022-11" db="EMBL/GenBank/DDBJ databases">
        <title>Genome Sequence of Cubamyces cubensis.</title>
        <authorList>
            <person name="Buettner E."/>
        </authorList>
    </citation>
    <scope>NUCLEOTIDE SEQUENCE</scope>
    <source>
        <strain evidence="1">MPL-01</strain>
    </source>
</reference>
<evidence type="ECO:0000313" key="2">
    <source>
        <dbReference type="Proteomes" id="UP001215151"/>
    </source>
</evidence>
<dbReference type="PANTHER" id="PTHR43559:SF3">
    <property type="entry name" value="HYDROLASE YCAC-RELATED"/>
    <property type="match status" value="1"/>
</dbReference>
<organism evidence="1 2">
    <name type="scientific">Trametes cubensis</name>
    <dbReference type="NCBI Taxonomy" id="1111947"/>
    <lineage>
        <taxon>Eukaryota</taxon>
        <taxon>Fungi</taxon>
        <taxon>Dikarya</taxon>
        <taxon>Basidiomycota</taxon>
        <taxon>Agaricomycotina</taxon>
        <taxon>Agaricomycetes</taxon>
        <taxon>Polyporales</taxon>
        <taxon>Polyporaceae</taxon>
        <taxon>Trametes</taxon>
    </lineage>
</organism>
<protein>
    <submittedName>
        <fullName evidence="1">Uncharacterized protein</fullName>
    </submittedName>
</protein>
<dbReference type="InterPro" id="IPR032675">
    <property type="entry name" value="LRR_dom_sf"/>
</dbReference>
<dbReference type="InterPro" id="IPR036380">
    <property type="entry name" value="Isochorismatase-like_sf"/>
</dbReference>